<dbReference type="InterPro" id="IPR004763">
    <property type="entry name" value="CusA-like"/>
</dbReference>
<keyword evidence="4" id="KW-1003">Cell membrane</keyword>
<dbReference type="Gene3D" id="3.30.70.1320">
    <property type="entry name" value="Multidrug efflux transporter AcrB pore domain like"/>
    <property type="match status" value="1"/>
</dbReference>
<evidence type="ECO:0000256" key="5">
    <source>
        <dbReference type="ARBA" id="ARBA00022692"/>
    </source>
</evidence>
<dbReference type="Pfam" id="PF00873">
    <property type="entry name" value="ACR_tran"/>
    <property type="match status" value="1"/>
</dbReference>
<evidence type="ECO:0000256" key="7">
    <source>
        <dbReference type="ARBA" id="ARBA00023136"/>
    </source>
</evidence>
<dbReference type="RefSeq" id="WP_394510929.1">
    <property type="nucleotide sequence ID" value="NZ_JBIGHX010000003.1"/>
</dbReference>
<dbReference type="Gene3D" id="3.30.2090.10">
    <property type="entry name" value="Multidrug efflux transporter AcrB TolC docking domain, DN and DC subdomains"/>
    <property type="match status" value="2"/>
</dbReference>
<gene>
    <name evidence="9" type="ORF">ACG04Q_10790</name>
</gene>
<keyword evidence="3" id="KW-0813">Transport</keyword>
<dbReference type="Gene3D" id="3.30.70.1440">
    <property type="entry name" value="Multidrug efflux transporter AcrB pore domain"/>
    <property type="match status" value="1"/>
</dbReference>
<proteinExistence type="inferred from homology"/>
<organism evidence="9 10">
    <name type="scientific">Pelomonas lactea</name>
    <dbReference type="NCBI Taxonomy" id="3299030"/>
    <lineage>
        <taxon>Bacteria</taxon>
        <taxon>Pseudomonadati</taxon>
        <taxon>Pseudomonadota</taxon>
        <taxon>Betaproteobacteria</taxon>
        <taxon>Burkholderiales</taxon>
        <taxon>Sphaerotilaceae</taxon>
        <taxon>Roseateles</taxon>
    </lineage>
</organism>
<dbReference type="Gene3D" id="3.30.70.1430">
    <property type="entry name" value="Multidrug efflux transporter AcrB pore domain"/>
    <property type="match status" value="2"/>
</dbReference>
<dbReference type="EMBL" id="JBIGHX010000003">
    <property type="protein sequence ID" value="MFG6462057.1"/>
    <property type="molecule type" value="Genomic_DNA"/>
</dbReference>
<dbReference type="Proteomes" id="UP001606302">
    <property type="component" value="Unassembled WGS sequence"/>
</dbReference>
<dbReference type="Gene3D" id="1.20.1640.10">
    <property type="entry name" value="Multidrug efflux transporter AcrB transmembrane domain"/>
    <property type="match status" value="2"/>
</dbReference>
<dbReference type="PRINTS" id="PR00702">
    <property type="entry name" value="ACRIFLAVINRP"/>
</dbReference>
<evidence type="ECO:0000313" key="9">
    <source>
        <dbReference type="EMBL" id="MFG6462057.1"/>
    </source>
</evidence>
<evidence type="ECO:0000256" key="2">
    <source>
        <dbReference type="ARBA" id="ARBA00010942"/>
    </source>
</evidence>
<evidence type="ECO:0000256" key="8">
    <source>
        <dbReference type="SAM" id="Phobius"/>
    </source>
</evidence>
<feature type="transmembrane region" description="Helical" evidence="8">
    <location>
        <begin position="436"/>
        <end position="458"/>
    </location>
</feature>
<keyword evidence="7 8" id="KW-0472">Membrane</keyword>
<dbReference type="NCBIfam" id="TIGR00914">
    <property type="entry name" value="2A0601"/>
    <property type="match status" value="1"/>
</dbReference>
<feature type="transmembrane region" description="Helical" evidence="8">
    <location>
        <begin position="920"/>
        <end position="943"/>
    </location>
</feature>
<keyword evidence="6 8" id="KW-1133">Transmembrane helix</keyword>
<evidence type="ECO:0000313" key="10">
    <source>
        <dbReference type="Proteomes" id="UP001606302"/>
    </source>
</evidence>
<accession>A0ABW7GJB6</accession>
<keyword evidence="10" id="KW-1185">Reference proteome</keyword>
<reference evidence="9 10" key="1">
    <citation type="submission" date="2024-08" db="EMBL/GenBank/DDBJ databases">
        <authorList>
            <person name="Lu H."/>
        </authorList>
    </citation>
    <scope>NUCLEOTIDE SEQUENCE [LARGE SCALE GENOMIC DNA]</scope>
    <source>
        <strain evidence="9 10">DXS20W</strain>
    </source>
</reference>
<keyword evidence="5 8" id="KW-0812">Transmembrane</keyword>
<feature type="transmembrane region" description="Helical" evidence="8">
    <location>
        <begin position="893"/>
        <end position="914"/>
    </location>
</feature>
<evidence type="ECO:0000256" key="6">
    <source>
        <dbReference type="ARBA" id="ARBA00022989"/>
    </source>
</evidence>
<dbReference type="SUPFAM" id="SSF82693">
    <property type="entry name" value="Multidrug efflux transporter AcrB pore domain, PN1, PN2, PC1 and PC2 subdomains"/>
    <property type="match status" value="2"/>
</dbReference>
<evidence type="ECO:0000256" key="4">
    <source>
        <dbReference type="ARBA" id="ARBA00022475"/>
    </source>
</evidence>
<dbReference type="SUPFAM" id="SSF82866">
    <property type="entry name" value="Multidrug efflux transporter AcrB transmembrane domain"/>
    <property type="match status" value="2"/>
</dbReference>
<dbReference type="SUPFAM" id="SSF82714">
    <property type="entry name" value="Multidrug efflux transporter AcrB TolC docking domain, DN and DC subdomains"/>
    <property type="match status" value="2"/>
</dbReference>
<feature type="transmembrane region" description="Helical" evidence="8">
    <location>
        <begin position="395"/>
        <end position="416"/>
    </location>
</feature>
<feature type="transmembrane region" description="Helical" evidence="8">
    <location>
        <begin position="865"/>
        <end position="886"/>
    </location>
</feature>
<evidence type="ECO:0000256" key="3">
    <source>
        <dbReference type="ARBA" id="ARBA00022448"/>
    </source>
</evidence>
<feature type="transmembrane region" description="Helical" evidence="8">
    <location>
        <begin position="366"/>
        <end position="383"/>
    </location>
</feature>
<name>A0ABW7GJB6_9BURK</name>
<dbReference type="InterPro" id="IPR001036">
    <property type="entry name" value="Acrflvin-R"/>
</dbReference>
<sequence length="1027" mass="108863">MRTDRLLARIIRASLAHGRWVVLAVAALTALAAGLASQLKLDALPDLSDAQVILKVEAPGQPPRQVEDLSVYPVTTALLGVPEAATVRAVSMFGEAFIYVVFRDGIAPAQARAAVQQRLSQLQAALPAGSKLVLGPDAAGTGWIYQYALTGPLPVDRLRALQDTVLRPQLQSLPGVAEVASIGGAARQLQVDLDPLRATALGITPDAVAQGLRDANQLRGGGALELGRQRTMVTLDARSSAPRDLAGAVVGQDANGQPVRLAQIARVGWGPAPREGVADLDGQGDVAGGIVVMRQGENAERTLRAVHERVASLQASLPAGVRLETTYDRAGLIHASVRSLALRLLEEAIVVGAVCLLFLRRLRSAWVAVLSLPVGLLVALAVLERQGITANIMSMGGLAIAVGAMVDAAVVMVETLHRKLENADGRASHHELVLQAAQEVGPALFFSLLVITVSFLPVFSLQGPEGRLFTPLALTKTYAMAAGAALSITLVPVLMLRFVRGPVQPELGNPINRVLQNLYSPLLRAALAHPRRTVAAGALTSLTLAWPLLHMGSEFMPPLDEGDLLYMPTTLASVSVDEAADILSRSSALIKQQPEVASVHGKAGRSDSATDPAPLSMLETTIQLKPRAEWPDPALPMPDLIARLDAELRLPGLTASWGHPIRTRIDMLASGSKTPLALRVTAPDPALAARVAEQAEALLQQVPGVRHAVAERSAQGRFLEVQLDRARLSQAGLRAADVAQWVAGPLGGEVIDTVGIGRERVPIVVRLPRADRDSMQALERLQLRAGTGAIVLLGDVATLRLTEGPAELKTENGQPVVDVQLDLDSGDIGGVLEHAGLALEPLRPRAEGAQWTFVGQQLRLAQGRWRLAAISAATLALVAAILALHFRRTRHVVVVLSSLPAAAAGAFWLCWALGLQWSFAVAVGLLALAGLAAEFCVVMLLYLDQERQRHPELALADTITRGALLRLRPKAMTVAVILGGLMPLLWSDGVGVDVMRRIATPLVGGMLTAPLYTLLVVPALYRWVVRA</sequence>
<dbReference type="PANTHER" id="PTHR32063:SF19">
    <property type="entry name" value="CATION EFFLUX SYSTEM PROTEIN CUSA"/>
    <property type="match status" value="1"/>
</dbReference>
<protein>
    <submittedName>
        <fullName evidence="9">Efflux RND transporter permease subunit</fullName>
    </submittedName>
</protein>
<comment type="caution">
    <text evidence="9">The sequence shown here is derived from an EMBL/GenBank/DDBJ whole genome shotgun (WGS) entry which is preliminary data.</text>
</comment>
<comment type="similarity">
    <text evidence="2">Belongs to the resistance-nodulation-cell division (RND) (TC 2.A.6) family.</text>
</comment>
<feature type="transmembrane region" description="Helical" evidence="8">
    <location>
        <begin position="971"/>
        <end position="986"/>
    </location>
</feature>
<comment type="subcellular location">
    <subcellularLocation>
        <location evidence="1">Cell membrane</location>
        <topology evidence="1">Multi-pass membrane protein</topology>
    </subcellularLocation>
</comment>
<feature type="transmembrane region" description="Helical" evidence="8">
    <location>
        <begin position="998"/>
        <end position="1021"/>
    </location>
</feature>
<feature type="transmembrane region" description="Helical" evidence="8">
    <location>
        <begin position="478"/>
        <end position="499"/>
    </location>
</feature>
<dbReference type="InterPro" id="IPR027463">
    <property type="entry name" value="AcrB_DN_DC_subdom"/>
</dbReference>
<evidence type="ECO:0000256" key="1">
    <source>
        <dbReference type="ARBA" id="ARBA00004651"/>
    </source>
</evidence>
<dbReference type="PANTHER" id="PTHR32063">
    <property type="match status" value="1"/>
</dbReference>